<dbReference type="SUPFAM" id="SSF51230">
    <property type="entry name" value="Single hybrid motif"/>
    <property type="match status" value="1"/>
</dbReference>
<evidence type="ECO:0000313" key="2">
    <source>
        <dbReference type="EMBL" id="AFC86974.1"/>
    </source>
</evidence>
<dbReference type="STRING" id="767434.Fraau_2631"/>
<dbReference type="EMBL" id="CP003350">
    <property type="protein sequence ID" value="AFC86974.1"/>
    <property type="molecule type" value="Genomic_DNA"/>
</dbReference>
<dbReference type="HOGENOM" id="CLU_016733_6_1_6"/>
<dbReference type="Proteomes" id="UP000005234">
    <property type="component" value="Chromosome"/>
</dbReference>
<proteinExistence type="predicted"/>
<reference evidence="2" key="1">
    <citation type="submission" date="2012-02" db="EMBL/GenBank/DDBJ databases">
        <title>The complete genome of Frateuria aurantia DSM 6220.</title>
        <authorList>
            <consortium name="US DOE Joint Genome Institute (JGI-PGF)"/>
            <person name="Lucas S."/>
            <person name="Copeland A."/>
            <person name="Lapidus A."/>
            <person name="Glavina del Rio T."/>
            <person name="Dalin E."/>
            <person name="Tice H."/>
            <person name="Bruce D."/>
            <person name="Goodwin L."/>
            <person name="Pitluck S."/>
            <person name="Peters L."/>
            <person name="Ovchinnikova G."/>
            <person name="Teshima H."/>
            <person name="Kyrpides N."/>
            <person name="Mavromatis K."/>
            <person name="Ivanova N."/>
            <person name="Brettin T."/>
            <person name="Detter J.C."/>
            <person name="Han C."/>
            <person name="Larimer F."/>
            <person name="Land M."/>
            <person name="Hauser L."/>
            <person name="Markowitz V."/>
            <person name="Cheng J.-F."/>
            <person name="Hugenholtz P."/>
            <person name="Woyke T."/>
            <person name="Wu D."/>
            <person name="Brambilla E."/>
            <person name="Klenk H.-P."/>
            <person name="Eisen J.A."/>
        </authorList>
    </citation>
    <scope>NUCLEOTIDE SEQUENCE</scope>
    <source>
        <strain evidence="2">DSM 6220</strain>
    </source>
</reference>
<gene>
    <name evidence="2" type="ordered locus">Fraau_2631</name>
</gene>
<dbReference type="Gene3D" id="2.40.50.100">
    <property type="match status" value="1"/>
</dbReference>
<evidence type="ECO:0000313" key="3">
    <source>
        <dbReference type="Proteomes" id="UP000005234"/>
    </source>
</evidence>
<dbReference type="OrthoDB" id="9807469at2"/>
<feature type="region of interest" description="Disordered" evidence="1">
    <location>
        <begin position="38"/>
        <end position="61"/>
    </location>
</feature>
<sequence length="155" mass="16705">MKIDIQRIARLMSWLADTHIHELEWGDDRTSLRLRRDPGQSLRQAPEPDRSAGPPARAADPEAQAIERIHVTASAVGRFLDRAPLQSQALVTPGSRVEPGDLVGLLQAGPILLPLRAEVAGIVAGHAVQAGEAVEYRQVIMSLEAVAAFAEGEEP</sequence>
<accession>H8KYH0</accession>
<protein>
    <submittedName>
        <fullName evidence="2">Biotin carboxyl carrier protein</fullName>
    </submittedName>
</protein>
<dbReference type="RefSeq" id="WP_014403977.1">
    <property type="nucleotide sequence ID" value="NC_017033.1"/>
</dbReference>
<dbReference type="InterPro" id="IPR011053">
    <property type="entry name" value="Single_hybrid_motif"/>
</dbReference>
<dbReference type="KEGG" id="fau:Fraau_2631"/>
<evidence type="ECO:0000256" key="1">
    <source>
        <dbReference type="SAM" id="MobiDB-lite"/>
    </source>
</evidence>
<dbReference type="AlphaFoldDB" id="H8KYH0"/>
<organism evidence="2 3">
    <name type="scientific">Frateuria aurantia (strain ATCC 33424 / DSM 6220 / KCTC 2777 / LMG 1558 / NBRC 3245 / NCIMB 13370)</name>
    <name type="common">Acetobacter aurantius</name>
    <dbReference type="NCBI Taxonomy" id="767434"/>
    <lineage>
        <taxon>Bacteria</taxon>
        <taxon>Pseudomonadati</taxon>
        <taxon>Pseudomonadota</taxon>
        <taxon>Gammaproteobacteria</taxon>
        <taxon>Lysobacterales</taxon>
        <taxon>Rhodanobacteraceae</taxon>
        <taxon>Frateuria</taxon>
    </lineage>
</organism>
<dbReference type="eggNOG" id="COG0511">
    <property type="taxonomic scope" value="Bacteria"/>
</dbReference>
<dbReference type="CDD" id="cd06850">
    <property type="entry name" value="biotinyl_domain"/>
    <property type="match status" value="1"/>
</dbReference>
<name>H8KYH0_FRAAD</name>
<keyword evidence="3" id="KW-1185">Reference proteome</keyword>